<accession>A0A420DQ04</accession>
<dbReference type="InterPro" id="IPR018666">
    <property type="entry name" value="DUF2125"/>
</dbReference>
<evidence type="ECO:0000313" key="2">
    <source>
        <dbReference type="Proteomes" id="UP000284407"/>
    </source>
</evidence>
<evidence type="ECO:0008006" key="3">
    <source>
        <dbReference type="Google" id="ProtNLM"/>
    </source>
</evidence>
<reference evidence="1 2" key="1">
    <citation type="submission" date="2018-09" db="EMBL/GenBank/DDBJ databases">
        <title>Genomic Encyclopedia of Archaeal and Bacterial Type Strains, Phase II (KMG-II): from individual species to whole genera.</title>
        <authorList>
            <person name="Goeker M."/>
        </authorList>
    </citation>
    <scope>NUCLEOTIDE SEQUENCE [LARGE SCALE GENOMIC DNA]</scope>
    <source>
        <strain evidence="1 2">DSM 11458</strain>
    </source>
</reference>
<proteinExistence type="predicted"/>
<dbReference type="AlphaFoldDB" id="A0A420DQ04"/>
<dbReference type="OrthoDB" id="7625707at2"/>
<dbReference type="Proteomes" id="UP000284407">
    <property type="component" value="Unassembled WGS sequence"/>
</dbReference>
<dbReference type="STRING" id="1443111.Z949_2922"/>
<keyword evidence="2" id="KW-1185">Reference proteome</keyword>
<gene>
    <name evidence="1" type="ORF">C8N30_0924</name>
</gene>
<dbReference type="EMBL" id="RAQK01000001">
    <property type="protein sequence ID" value="RKE96366.1"/>
    <property type="molecule type" value="Genomic_DNA"/>
</dbReference>
<evidence type="ECO:0000313" key="1">
    <source>
        <dbReference type="EMBL" id="RKE96366.1"/>
    </source>
</evidence>
<dbReference type="Pfam" id="PF09898">
    <property type="entry name" value="DUF2125"/>
    <property type="match status" value="1"/>
</dbReference>
<name>A0A420DQ04_9RHOB</name>
<comment type="caution">
    <text evidence="1">The sequence shown here is derived from an EMBL/GenBank/DDBJ whole genome shotgun (WGS) entry which is preliminary data.</text>
</comment>
<organism evidence="1 2">
    <name type="scientific">Sulfitobacter guttiformis</name>
    <dbReference type="NCBI Taxonomy" id="74349"/>
    <lineage>
        <taxon>Bacteria</taxon>
        <taxon>Pseudomonadati</taxon>
        <taxon>Pseudomonadota</taxon>
        <taxon>Alphaproteobacteria</taxon>
        <taxon>Rhodobacterales</taxon>
        <taxon>Roseobacteraceae</taxon>
        <taxon>Sulfitobacter</taxon>
    </lineage>
</organism>
<protein>
    <recommendedName>
        <fullName evidence="3">DUF2125 domain-containing protein</fullName>
    </recommendedName>
</protein>
<sequence>MSRLTVKLLALAVLIWTTWWVLATNGMQRTLNTWFDARQNEGWQASAAQMSRGGFPLRIATTLRDVSLDDPATQSSLQLPEITISTPIYWPGHATVRLPAEPVTLTTPQGILTLTTGGAEAALRLRPGTSLQLEGMRAQSKDIALDLTEGRVAVMQTLDAVIQQGADPQTYDVDLNATGFAPGSIIREGLRLPAAWPDVFETLLADMTIAFDRPWDRSALEDSRPQPRSVKVDQLEARWADLSLSLTANVVVAQGGAMTGTLKLRAENWQRMLDLAAASGAVPLQMRPQIESGLNLLSNLSGSRETLDLDITLEDGRMRMGFIPLGTAPLLILR</sequence>
<dbReference type="RefSeq" id="WP_025063312.1">
    <property type="nucleotide sequence ID" value="NZ_RAQK01000001.1"/>
</dbReference>